<dbReference type="KEGG" id="tng:GSTEN00034199G001"/>
<sequence length="33" mass="3795">MTSKDLRLTDKALRGQFALDKTLPKVKSYRLLS</sequence>
<organism evidence="1">
    <name type="scientific">Tetraodon nigroviridis</name>
    <name type="common">Spotted green pufferfish</name>
    <name type="synonym">Chelonodon nigroviridis</name>
    <dbReference type="NCBI Taxonomy" id="99883"/>
    <lineage>
        <taxon>Eukaryota</taxon>
        <taxon>Metazoa</taxon>
        <taxon>Chordata</taxon>
        <taxon>Craniata</taxon>
        <taxon>Vertebrata</taxon>
        <taxon>Euteleostomi</taxon>
        <taxon>Actinopterygii</taxon>
        <taxon>Neopterygii</taxon>
        <taxon>Teleostei</taxon>
        <taxon>Neoteleostei</taxon>
        <taxon>Acanthomorphata</taxon>
        <taxon>Eupercaria</taxon>
        <taxon>Tetraodontiformes</taxon>
        <taxon>Tetradontoidea</taxon>
        <taxon>Tetraodontidae</taxon>
        <taxon>Tetraodon</taxon>
    </lineage>
</organism>
<reference evidence="1" key="1">
    <citation type="journal article" date="2004" name="Nature">
        <title>Genome duplication in the teleost fish Tetraodon nigroviridis reveals the early vertebrate proto-karyotype.</title>
        <authorList>
            <person name="Jaillon O."/>
            <person name="Aury J.-M."/>
            <person name="Brunet F."/>
            <person name="Petit J.-L."/>
            <person name="Stange-Thomann N."/>
            <person name="Mauceli E."/>
            <person name="Bouneau L."/>
            <person name="Fischer C."/>
            <person name="Ozouf-Costaz C."/>
            <person name="Bernot A."/>
            <person name="Nicaud S."/>
            <person name="Jaffe D."/>
            <person name="Fisher S."/>
            <person name="Lutfalla G."/>
            <person name="Dossat C."/>
            <person name="Segurens B."/>
            <person name="Dasilva C."/>
            <person name="Salanoubat M."/>
            <person name="Levy M."/>
            <person name="Boudet N."/>
            <person name="Castellano S."/>
            <person name="Anthouard V."/>
            <person name="Jubin C."/>
            <person name="Castelli V."/>
            <person name="Katinka M."/>
            <person name="Vacherie B."/>
            <person name="Biemont C."/>
            <person name="Skalli Z."/>
            <person name="Cattolico L."/>
            <person name="Poulain J."/>
            <person name="De Berardinis V."/>
            <person name="Cruaud C."/>
            <person name="Duprat S."/>
            <person name="Brottier P."/>
            <person name="Coutanceau J.-P."/>
            <person name="Gouzy J."/>
            <person name="Parra G."/>
            <person name="Lardier G."/>
            <person name="Chapple C."/>
            <person name="McKernan K.J."/>
            <person name="McEwan P."/>
            <person name="Bosak S."/>
            <person name="Kellis M."/>
            <person name="Volff J.-N."/>
            <person name="Guigo R."/>
            <person name="Zody M.C."/>
            <person name="Mesirov J."/>
            <person name="Lindblad-Toh K."/>
            <person name="Birren B."/>
            <person name="Nusbaum C."/>
            <person name="Kahn D."/>
            <person name="Robinson-Rechavi M."/>
            <person name="Laudet V."/>
            <person name="Schachter V."/>
            <person name="Quetier F."/>
            <person name="Saurin W."/>
            <person name="Scarpelli C."/>
            <person name="Wincker P."/>
            <person name="Lander E.S."/>
            <person name="Weissenbach J."/>
            <person name="Roest Crollius H."/>
        </authorList>
    </citation>
    <scope>NUCLEOTIDE SEQUENCE [LARGE SCALE GENOMIC DNA]</scope>
</reference>
<dbReference type="AlphaFoldDB" id="Q4RHS2"/>
<accession>Q4RHS2</accession>
<name>Q4RHS2_TETNG</name>
<evidence type="ECO:0000313" key="1">
    <source>
        <dbReference type="EMBL" id="CAG12060.1"/>
    </source>
</evidence>
<dbReference type="EMBL" id="CAAE01015044">
    <property type="protein sequence ID" value="CAG12060.1"/>
    <property type="molecule type" value="Genomic_DNA"/>
</dbReference>
<protein>
    <submittedName>
        <fullName evidence="1">(spotted green pufferfish) hypothetical protein</fullName>
    </submittedName>
</protein>
<comment type="caution">
    <text evidence="1">The sequence shown here is derived from an EMBL/GenBank/DDBJ whole genome shotgun (WGS) entry which is preliminary data.</text>
</comment>
<gene>
    <name evidence="1" type="ORF">GSTENG00034199001</name>
</gene>
<proteinExistence type="predicted"/>
<reference evidence="1" key="2">
    <citation type="submission" date="2004-02" db="EMBL/GenBank/DDBJ databases">
        <authorList>
            <consortium name="Genoscope"/>
            <consortium name="Whitehead Institute Centre for Genome Research"/>
        </authorList>
    </citation>
    <scope>NUCLEOTIDE SEQUENCE</scope>
</reference>